<evidence type="ECO:0000313" key="1">
    <source>
        <dbReference type="EMBL" id="PIP25193.1"/>
    </source>
</evidence>
<dbReference type="Proteomes" id="UP000228681">
    <property type="component" value="Unassembled WGS sequence"/>
</dbReference>
<protein>
    <submittedName>
        <fullName evidence="1">Uncharacterized protein</fullName>
    </submittedName>
</protein>
<organism evidence="1 2">
    <name type="scientific">Candidatus Nealsonbacteria bacterium CG23_combo_of_CG06-09_8_20_14_all_36_12</name>
    <dbReference type="NCBI Taxonomy" id="1974718"/>
    <lineage>
        <taxon>Bacteria</taxon>
        <taxon>Candidatus Nealsoniibacteriota</taxon>
    </lineage>
</organism>
<sequence length="113" mass="13395">MKYSEYIFKFVYDKVCIPVDPFLVFPYYMATWVCARGDKKQNIADTTDLMLRCDELWVFGEDESDFIAKGGVRKEIKIWKSEKGEDTIKYFTWKEVGVPKYVPGSKWHNLDEE</sequence>
<gene>
    <name evidence="1" type="ORF">COX34_00110</name>
</gene>
<dbReference type="EMBL" id="PCRS01000001">
    <property type="protein sequence ID" value="PIP25193.1"/>
    <property type="molecule type" value="Genomic_DNA"/>
</dbReference>
<dbReference type="AlphaFoldDB" id="A0A2G9Z2L6"/>
<evidence type="ECO:0000313" key="2">
    <source>
        <dbReference type="Proteomes" id="UP000228681"/>
    </source>
</evidence>
<name>A0A2G9Z2L6_9BACT</name>
<reference evidence="1 2" key="1">
    <citation type="submission" date="2017-09" db="EMBL/GenBank/DDBJ databases">
        <title>Depth-based differentiation of microbial function through sediment-hosted aquifers and enrichment of novel symbionts in the deep terrestrial subsurface.</title>
        <authorList>
            <person name="Probst A.J."/>
            <person name="Ladd B."/>
            <person name="Jarett J.K."/>
            <person name="Geller-Mcgrath D.E."/>
            <person name="Sieber C.M."/>
            <person name="Emerson J.B."/>
            <person name="Anantharaman K."/>
            <person name="Thomas B.C."/>
            <person name="Malmstrom R."/>
            <person name="Stieglmeier M."/>
            <person name="Klingl A."/>
            <person name="Woyke T."/>
            <person name="Ryan C.M."/>
            <person name="Banfield J.F."/>
        </authorList>
    </citation>
    <scope>NUCLEOTIDE SEQUENCE [LARGE SCALE GENOMIC DNA]</scope>
    <source>
        <strain evidence="1">CG23_combo_of_CG06-09_8_20_14_all_36_12</strain>
    </source>
</reference>
<comment type="caution">
    <text evidence="1">The sequence shown here is derived from an EMBL/GenBank/DDBJ whole genome shotgun (WGS) entry which is preliminary data.</text>
</comment>
<accession>A0A2G9Z2L6</accession>
<proteinExistence type="predicted"/>